<feature type="region of interest" description="Disordered" evidence="1">
    <location>
        <begin position="36"/>
        <end position="59"/>
    </location>
</feature>
<feature type="region of interest" description="Disordered" evidence="1">
    <location>
        <begin position="112"/>
        <end position="134"/>
    </location>
</feature>
<comment type="caution">
    <text evidence="2">The sequence shown here is derived from an EMBL/GenBank/DDBJ whole genome shotgun (WGS) entry which is preliminary data.</text>
</comment>
<feature type="compositionally biased region" description="Basic residues" evidence="1">
    <location>
        <begin position="125"/>
        <end position="134"/>
    </location>
</feature>
<dbReference type="AlphaFoldDB" id="A0A2P8I438"/>
<dbReference type="Proteomes" id="UP000241118">
    <property type="component" value="Unassembled WGS sequence"/>
</dbReference>
<gene>
    <name evidence="2" type="ORF">B0I31_10922</name>
</gene>
<organism evidence="2 3">
    <name type="scientific">Saccharothrix carnea</name>
    <dbReference type="NCBI Taxonomy" id="1280637"/>
    <lineage>
        <taxon>Bacteria</taxon>
        <taxon>Bacillati</taxon>
        <taxon>Actinomycetota</taxon>
        <taxon>Actinomycetes</taxon>
        <taxon>Pseudonocardiales</taxon>
        <taxon>Pseudonocardiaceae</taxon>
        <taxon>Saccharothrix</taxon>
    </lineage>
</organism>
<evidence type="ECO:0000256" key="1">
    <source>
        <dbReference type="SAM" id="MobiDB-lite"/>
    </source>
</evidence>
<dbReference type="EMBL" id="PYAX01000009">
    <property type="protein sequence ID" value="PSL53232.1"/>
    <property type="molecule type" value="Genomic_DNA"/>
</dbReference>
<evidence type="ECO:0000313" key="2">
    <source>
        <dbReference type="EMBL" id="PSL53232.1"/>
    </source>
</evidence>
<sequence length="263" mass="28342">MIMLLFRLFALRCFGPQVRTAWIRWGGAAGVRNLPPRRPASVRRSAHDGSRGGGVIGRGERLANQSQLDQVADAVSGGPPRGVRHLKNRVAVPVRSLVSRCRGRWVRALSRASWNSSNARQGTGVRRHQRPARHWRQWPLASGTCCASRACSPATRLGSSPRATAATVRSSPSRTTSTTASRSDQSRSRRAANTTLLFPATLMTASLPPHAAPWCRPVGGHRRGVATGTAGSLRALARPHRRHGTSASSRRDTSVVGRAAPSR</sequence>
<accession>A0A2P8I438</accession>
<feature type="region of interest" description="Disordered" evidence="1">
    <location>
        <begin position="236"/>
        <end position="263"/>
    </location>
</feature>
<proteinExistence type="predicted"/>
<keyword evidence="3" id="KW-1185">Reference proteome</keyword>
<reference evidence="2 3" key="1">
    <citation type="submission" date="2018-03" db="EMBL/GenBank/DDBJ databases">
        <title>Genomic Encyclopedia of Type Strains, Phase III (KMG-III): the genomes of soil and plant-associated and newly described type strains.</title>
        <authorList>
            <person name="Whitman W."/>
        </authorList>
    </citation>
    <scope>NUCLEOTIDE SEQUENCE [LARGE SCALE GENOMIC DNA]</scope>
    <source>
        <strain evidence="2 3">CGMCC 4.7097</strain>
    </source>
</reference>
<protein>
    <submittedName>
        <fullName evidence="2">Uncharacterized protein</fullName>
    </submittedName>
</protein>
<evidence type="ECO:0000313" key="3">
    <source>
        <dbReference type="Proteomes" id="UP000241118"/>
    </source>
</evidence>
<name>A0A2P8I438_SACCR</name>
<feature type="compositionally biased region" description="Polar residues" evidence="1">
    <location>
        <begin position="112"/>
        <end position="121"/>
    </location>
</feature>
<feature type="compositionally biased region" description="Low complexity" evidence="1">
    <location>
        <begin position="162"/>
        <end position="183"/>
    </location>
</feature>
<feature type="region of interest" description="Disordered" evidence="1">
    <location>
        <begin position="151"/>
        <end position="191"/>
    </location>
</feature>